<evidence type="ECO:0000313" key="3">
    <source>
        <dbReference type="Proteomes" id="UP000197068"/>
    </source>
</evidence>
<dbReference type="EMBL" id="BDQM01000028">
    <property type="protein sequence ID" value="GAW97245.1"/>
    <property type="molecule type" value="Genomic_DNA"/>
</dbReference>
<evidence type="ECO:0000313" key="2">
    <source>
        <dbReference type="EMBL" id="GAW97245.1"/>
    </source>
</evidence>
<organism evidence="2 3">
    <name type="scientific">Colwellia marinimaniae</name>
    <dbReference type="NCBI Taxonomy" id="1513592"/>
    <lineage>
        <taxon>Bacteria</taxon>
        <taxon>Pseudomonadati</taxon>
        <taxon>Pseudomonadota</taxon>
        <taxon>Gammaproteobacteria</taxon>
        <taxon>Alteromonadales</taxon>
        <taxon>Colwelliaceae</taxon>
        <taxon>Colwellia</taxon>
    </lineage>
</organism>
<evidence type="ECO:0000256" key="1">
    <source>
        <dbReference type="SAM" id="SignalP"/>
    </source>
</evidence>
<sequence>MSKRMMTNPHLSKFMQLTFACTLTLATLVSFSQYSDKQTAQIQQPSLCMTVASNLPMNHVNHPCQASNMSNKSWLSWLSGDSKSTHLHFLDLVELIHYSFH</sequence>
<protein>
    <submittedName>
        <fullName evidence="2">Uncharacterized protein</fullName>
    </submittedName>
</protein>
<proteinExistence type="predicted"/>
<dbReference type="Proteomes" id="UP000197068">
    <property type="component" value="Unassembled WGS sequence"/>
</dbReference>
<gene>
    <name evidence="2" type="ORF">MTCD1_02871</name>
</gene>
<keyword evidence="3" id="KW-1185">Reference proteome</keyword>
<feature type="signal peptide" evidence="1">
    <location>
        <begin position="1"/>
        <end position="20"/>
    </location>
</feature>
<comment type="caution">
    <text evidence="2">The sequence shown here is derived from an EMBL/GenBank/DDBJ whole genome shotgun (WGS) entry which is preliminary data.</text>
</comment>
<feature type="chain" id="PRO_5046815897" evidence="1">
    <location>
        <begin position="21"/>
        <end position="101"/>
    </location>
</feature>
<name>A0ABQ0MXY7_9GAMM</name>
<dbReference type="RefSeq" id="WP_143760130.1">
    <property type="nucleotide sequence ID" value="NZ_BDQM01000028.1"/>
</dbReference>
<keyword evidence="1" id="KW-0732">Signal</keyword>
<reference evidence="2 3" key="1">
    <citation type="submission" date="2017-06" db="EMBL/GenBank/DDBJ databases">
        <title>Whole Genome Sequences of Colwellia marinimaniae MTCD1.</title>
        <authorList>
            <person name="Kusumoto H."/>
            <person name="Inoue M."/>
            <person name="Tanikawa K."/>
            <person name="Maeji H."/>
            <person name="Cameron J.H."/>
            <person name="Bartlett D.H."/>
        </authorList>
    </citation>
    <scope>NUCLEOTIDE SEQUENCE [LARGE SCALE GENOMIC DNA]</scope>
    <source>
        <strain evidence="2 3">MTCD1</strain>
    </source>
</reference>
<accession>A0ABQ0MXY7</accession>